<proteinExistence type="predicted"/>
<keyword evidence="3" id="KW-1185">Reference proteome</keyword>
<accession>A0ABP6T8M2</accession>
<comment type="caution">
    <text evidence="2">The sequence shown here is derived from an EMBL/GenBank/DDBJ whole genome shotgun (WGS) entry which is preliminary data.</text>
</comment>
<evidence type="ECO:0000256" key="1">
    <source>
        <dbReference type="SAM" id="MobiDB-lite"/>
    </source>
</evidence>
<gene>
    <name evidence="2" type="ORF">GCM10020369_64540</name>
</gene>
<organism evidence="2 3">
    <name type="scientific">Cryptosporangium minutisporangium</name>
    <dbReference type="NCBI Taxonomy" id="113569"/>
    <lineage>
        <taxon>Bacteria</taxon>
        <taxon>Bacillati</taxon>
        <taxon>Actinomycetota</taxon>
        <taxon>Actinomycetes</taxon>
        <taxon>Cryptosporangiales</taxon>
        <taxon>Cryptosporangiaceae</taxon>
        <taxon>Cryptosporangium</taxon>
    </lineage>
</organism>
<reference evidence="3" key="1">
    <citation type="journal article" date="2019" name="Int. J. Syst. Evol. Microbiol.">
        <title>The Global Catalogue of Microorganisms (GCM) 10K type strain sequencing project: providing services to taxonomists for standard genome sequencing and annotation.</title>
        <authorList>
            <consortium name="The Broad Institute Genomics Platform"/>
            <consortium name="The Broad Institute Genome Sequencing Center for Infectious Disease"/>
            <person name="Wu L."/>
            <person name="Ma J."/>
        </authorList>
    </citation>
    <scope>NUCLEOTIDE SEQUENCE [LARGE SCALE GENOMIC DNA]</scope>
    <source>
        <strain evidence="3">JCM 9458</strain>
    </source>
</reference>
<dbReference type="RefSeq" id="WP_345732026.1">
    <property type="nucleotide sequence ID" value="NZ_BAAAYN010000044.1"/>
</dbReference>
<feature type="compositionally biased region" description="Acidic residues" evidence="1">
    <location>
        <begin position="1"/>
        <end position="10"/>
    </location>
</feature>
<feature type="region of interest" description="Disordered" evidence="1">
    <location>
        <begin position="1"/>
        <end position="31"/>
    </location>
</feature>
<protein>
    <submittedName>
        <fullName evidence="2">Uncharacterized protein</fullName>
    </submittedName>
</protein>
<dbReference type="EMBL" id="BAAAYN010000044">
    <property type="protein sequence ID" value="GAA3394579.1"/>
    <property type="molecule type" value="Genomic_DNA"/>
</dbReference>
<dbReference type="Proteomes" id="UP001501676">
    <property type="component" value="Unassembled WGS sequence"/>
</dbReference>
<evidence type="ECO:0000313" key="3">
    <source>
        <dbReference type="Proteomes" id="UP001501676"/>
    </source>
</evidence>
<sequence>MFENDEPTDDWFDHVGLGGDKSESDRLGAGRDENREGVASAIHGAVALLQSLHADRAAVPAAVESWAAVYGTATVEPDLDELQHEFQARRPRTIADAFMAGAVAMGDAISAPTSDLVSQQLAAHVRIETELLERLAQATDRPVREVLAHLEEWATIETCS</sequence>
<feature type="compositionally biased region" description="Basic and acidic residues" evidence="1">
    <location>
        <begin position="20"/>
        <end position="31"/>
    </location>
</feature>
<name>A0ABP6T8M2_9ACTN</name>
<evidence type="ECO:0000313" key="2">
    <source>
        <dbReference type="EMBL" id="GAA3394579.1"/>
    </source>
</evidence>